<dbReference type="GO" id="GO:0015288">
    <property type="term" value="F:porin activity"/>
    <property type="evidence" value="ECO:0007669"/>
    <property type="project" value="UniProtKB-KW"/>
</dbReference>
<keyword evidence="4" id="KW-1134">Transmembrane beta strand</keyword>
<comment type="subcellular location">
    <subcellularLocation>
        <location evidence="1">Cell outer membrane</location>
        <topology evidence="1">Multi-pass membrane protein</topology>
    </subcellularLocation>
</comment>
<accession>A0A656QSP3</accession>
<evidence type="ECO:0000256" key="8">
    <source>
        <dbReference type="ARBA" id="ARBA00023114"/>
    </source>
</evidence>
<comment type="subunit">
    <text evidence="2">Homotrimer.</text>
</comment>
<feature type="domain" description="Porin" evidence="12">
    <location>
        <begin position="10"/>
        <end position="349"/>
    </location>
</feature>
<evidence type="ECO:0000313" key="13">
    <source>
        <dbReference type="EMBL" id="KDR32115.1"/>
    </source>
</evidence>
<dbReference type="CDD" id="cd00342">
    <property type="entry name" value="gram_neg_porins"/>
    <property type="match status" value="1"/>
</dbReference>
<keyword evidence="10" id="KW-0998">Cell outer membrane</keyword>
<reference evidence="13 14" key="1">
    <citation type="submission" date="2014-03" db="EMBL/GenBank/DDBJ databases">
        <title>Draft Genome Sequences of Four Burkholderia Strains.</title>
        <authorList>
            <person name="Liu X.Y."/>
            <person name="Li C.X."/>
            <person name="Xu J.H."/>
        </authorList>
    </citation>
    <scope>NUCLEOTIDE SEQUENCE [LARGE SCALE GENOMIC DNA]</scope>
    <source>
        <strain evidence="13 14">OP-1</strain>
    </source>
</reference>
<name>A0A656QSP3_9BURK</name>
<dbReference type="InterPro" id="IPR023614">
    <property type="entry name" value="Porin_dom_sf"/>
</dbReference>
<keyword evidence="9" id="KW-0472">Membrane</keyword>
<dbReference type="GO" id="GO:0046930">
    <property type="term" value="C:pore complex"/>
    <property type="evidence" value="ECO:0007669"/>
    <property type="project" value="UniProtKB-KW"/>
</dbReference>
<evidence type="ECO:0000256" key="3">
    <source>
        <dbReference type="ARBA" id="ARBA00022448"/>
    </source>
</evidence>
<dbReference type="PANTHER" id="PTHR34501:SF9">
    <property type="entry name" value="MAJOR OUTER MEMBRANE PROTEIN P.IA"/>
    <property type="match status" value="1"/>
</dbReference>
<dbReference type="PRINTS" id="PR00182">
    <property type="entry name" value="ECOLNEIPORIN"/>
</dbReference>
<keyword evidence="5" id="KW-0812">Transmembrane</keyword>
<dbReference type="PANTHER" id="PTHR34501">
    <property type="entry name" value="PROTEIN YDDL-RELATED"/>
    <property type="match status" value="1"/>
</dbReference>
<evidence type="ECO:0000256" key="2">
    <source>
        <dbReference type="ARBA" id="ARBA00011233"/>
    </source>
</evidence>
<keyword evidence="6 11" id="KW-0732">Signal</keyword>
<keyword evidence="7" id="KW-0406">Ion transport</keyword>
<dbReference type="GO" id="GO:0009279">
    <property type="term" value="C:cell outer membrane"/>
    <property type="evidence" value="ECO:0007669"/>
    <property type="project" value="UniProtKB-SubCell"/>
</dbReference>
<evidence type="ECO:0000256" key="11">
    <source>
        <dbReference type="SAM" id="SignalP"/>
    </source>
</evidence>
<dbReference type="AlphaFoldDB" id="A0A656QSP3"/>
<evidence type="ECO:0000313" key="14">
    <source>
        <dbReference type="Proteomes" id="UP000027451"/>
    </source>
</evidence>
<protein>
    <submittedName>
        <fullName evidence="13">Membrane protein</fullName>
    </submittedName>
</protein>
<evidence type="ECO:0000256" key="10">
    <source>
        <dbReference type="ARBA" id="ARBA00023237"/>
    </source>
</evidence>
<feature type="chain" id="PRO_5024851039" evidence="11">
    <location>
        <begin position="24"/>
        <end position="381"/>
    </location>
</feature>
<comment type="caution">
    <text evidence="13">The sequence shown here is derived from an EMBL/GenBank/DDBJ whole genome shotgun (WGS) entry which is preliminary data.</text>
</comment>
<dbReference type="OrthoDB" id="8982743at2"/>
<dbReference type="InterPro" id="IPR050298">
    <property type="entry name" value="Gram-neg_bact_OMP"/>
</dbReference>
<keyword evidence="8" id="KW-0626">Porin</keyword>
<dbReference type="Proteomes" id="UP000027451">
    <property type="component" value="Unassembled WGS sequence"/>
</dbReference>
<evidence type="ECO:0000256" key="1">
    <source>
        <dbReference type="ARBA" id="ARBA00004571"/>
    </source>
</evidence>
<dbReference type="EMBL" id="JFHD01000004">
    <property type="protein sequence ID" value="KDR32115.1"/>
    <property type="molecule type" value="Genomic_DNA"/>
</dbReference>
<dbReference type="RefSeq" id="WP_008345348.1">
    <property type="nucleotide sequence ID" value="NZ_CP084288.1"/>
</dbReference>
<dbReference type="InterPro" id="IPR001702">
    <property type="entry name" value="Porin_Gram-ve"/>
</dbReference>
<sequence length="381" mass="39543">MKKSLFTLSALAALGTVAGTAHAQSSVTLYGLIDAGLTYTNNQGGAHNVQATSGAVNGSRWGLRGTEDLGGGLKAIFTLESGFSIMNGKLGQGGREFGRQAFVGLSSDRAGALTLGRQYDSVVDYLGPLALTGTQYGGTQAAHPFDNDNLDNSFRVSNSVKYQSLNYGGFKFGGLYGFSNDAGGFATNRAYSVGASYNYGPLNVAASYMQLNNAGATLNSSGAVSDDATFSASRQRTFGAGLSYTFGAAQAGFVFTQTRLDGATGIGASASGTTNGITLDGGSARFTNYEVNGRYNLTPAWSVSGAYTFTDGHLEGVDPKWNQFSLQTAYALSKRTDVYLQGVYQHVSDTGDSGITAAINGLSASSTNSQVSATVGLRHRF</sequence>
<evidence type="ECO:0000256" key="4">
    <source>
        <dbReference type="ARBA" id="ARBA00022452"/>
    </source>
</evidence>
<evidence type="ECO:0000256" key="6">
    <source>
        <dbReference type="ARBA" id="ARBA00022729"/>
    </source>
</evidence>
<keyword evidence="14" id="KW-1185">Reference proteome</keyword>
<gene>
    <name evidence="13" type="ORF">BG60_26125</name>
</gene>
<evidence type="ECO:0000256" key="9">
    <source>
        <dbReference type="ARBA" id="ARBA00023136"/>
    </source>
</evidence>
<dbReference type="Gene3D" id="2.40.160.10">
    <property type="entry name" value="Porin"/>
    <property type="match status" value="1"/>
</dbReference>
<evidence type="ECO:0000256" key="7">
    <source>
        <dbReference type="ARBA" id="ARBA00023065"/>
    </source>
</evidence>
<evidence type="ECO:0000256" key="5">
    <source>
        <dbReference type="ARBA" id="ARBA00022692"/>
    </source>
</evidence>
<dbReference type="Pfam" id="PF13609">
    <property type="entry name" value="Porin_4"/>
    <property type="match status" value="1"/>
</dbReference>
<proteinExistence type="predicted"/>
<dbReference type="GO" id="GO:0034220">
    <property type="term" value="P:monoatomic ion transmembrane transport"/>
    <property type="evidence" value="ECO:0007669"/>
    <property type="project" value="InterPro"/>
</dbReference>
<feature type="signal peptide" evidence="11">
    <location>
        <begin position="1"/>
        <end position="23"/>
    </location>
</feature>
<organism evidence="13 14">
    <name type="scientific">Caballeronia zhejiangensis</name>
    <dbReference type="NCBI Taxonomy" id="871203"/>
    <lineage>
        <taxon>Bacteria</taxon>
        <taxon>Pseudomonadati</taxon>
        <taxon>Pseudomonadota</taxon>
        <taxon>Betaproteobacteria</taxon>
        <taxon>Burkholderiales</taxon>
        <taxon>Burkholderiaceae</taxon>
        <taxon>Caballeronia</taxon>
    </lineage>
</organism>
<evidence type="ECO:0000259" key="12">
    <source>
        <dbReference type="Pfam" id="PF13609"/>
    </source>
</evidence>
<keyword evidence="3" id="KW-0813">Transport</keyword>
<dbReference type="SUPFAM" id="SSF56935">
    <property type="entry name" value="Porins"/>
    <property type="match status" value="1"/>
</dbReference>
<dbReference type="InterPro" id="IPR033900">
    <property type="entry name" value="Gram_neg_porin_domain"/>
</dbReference>